<organism evidence="1 2">
    <name type="scientific">Trichinella pseudospiralis</name>
    <name type="common">Parasitic roundworm</name>
    <dbReference type="NCBI Taxonomy" id="6337"/>
    <lineage>
        <taxon>Eukaryota</taxon>
        <taxon>Metazoa</taxon>
        <taxon>Ecdysozoa</taxon>
        <taxon>Nematoda</taxon>
        <taxon>Enoplea</taxon>
        <taxon>Dorylaimia</taxon>
        <taxon>Trichinellida</taxon>
        <taxon>Trichinellidae</taxon>
        <taxon>Trichinella</taxon>
    </lineage>
</organism>
<accession>A0A0V1G0Y0</accession>
<reference evidence="1 2" key="1">
    <citation type="submission" date="2015-01" db="EMBL/GenBank/DDBJ databases">
        <title>Evolution of Trichinella species and genotypes.</title>
        <authorList>
            <person name="Korhonen P.K."/>
            <person name="Edoardo P."/>
            <person name="Giuseppe L.R."/>
            <person name="Gasser R.B."/>
        </authorList>
    </citation>
    <scope>NUCLEOTIDE SEQUENCE [LARGE SCALE GENOMIC DNA]</scope>
    <source>
        <strain evidence="1">ISS470</strain>
    </source>
</reference>
<sequence length="57" mass="6376">MIKRPSGCSLIKVVQYQQGRCLFTQYRPVPVDCEASTFLGPGTGCNVFTPTWWHCPA</sequence>
<gene>
    <name evidence="1" type="ORF">T4D_13171</name>
</gene>
<protein>
    <submittedName>
        <fullName evidence="1">Uncharacterized protein</fullName>
    </submittedName>
</protein>
<comment type="caution">
    <text evidence="1">The sequence shown here is derived from an EMBL/GenBank/DDBJ whole genome shotgun (WGS) entry which is preliminary data.</text>
</comment>
<name>A0A0V1G0Y0_TRIPS</name>
<evidence type="ECO:0000313" key="1">
    <source>
        <dbReference type="EMBL" id="KRY91187.1"/>
    </source>
</evidence>
<dbReference type="Proteomes" id="UP000054995">
    <property type="component" value="Unassembled WGS sequence"/>
</dbReference>
<keyword evidence="2" id="KW-1185">Reference proteome</keyword>
<dbReference type="EMBL" id="JYDT01000015">
    <property type="protein sequence ID" value="KRY91187.1"/>
    <property type="molecule type" value="Genomic_DNA"/>
</dbReference>
<dbReference type="AlphaFoldDB" id="A0A0V1G0Y0"/>
<proteinExistence type="predicted"/>
<evidence type="ECO:0000313" key="2">
    <source>
        <dbReference type="Proteomes" id="UP000054995"/>
    </source>
</evidence>